<keyword evidence="14" id="KW-0175">Coiled coil</keyword>
<feature type="domain" description="HPt" evidence="18">
    <location>
        <begin position="675"/>
        <end position="768"/>
    </location>
</feature>
<evidence type="ECO:0000259" key="17">
    <source>
        <dbReference type="PROSITE" id="PS50110"/>
    </source>
</evidence>
<evidence type="ECO:0000256" key="14">
    <source>
        <dbReference type="SAM" id="Coils"/>
    </source>
</evidence>
<dbReference type="Proteomes" id="UP000315167">
    <property type="component" value="Unassembled WGS sequence"/>
</dbReference>
<evidence type="ECO:0000259" key="16">
    <source>
        <dbReference type="PROSITE" id="PS50109"/>
    </source>
</evidence>
<evidence type="ECO:0000256" key="10">
    <source>
        <dbReference type="ARBA" id="ARBA00023012"/>
    </source>
</evidence>
<dbReference type="Pfam" id="PF01627">
    <property type="entry name" value="Hpt"/>
    <property type="match status" value="1"/>
</dbReference>
<feature type="transmembrane region" description="Helical" evidence="15">
    <location>
        <begin position="37"/>
        <end position="59"/>
    </location>
</feature>
<proteinExistence type="predicted"/>
<gene>
    <name evidence="19" type="ORF">IP90_00329</name>
</gene>
<keyword evidence="7" id="KW-0547">Nucleotide-binding</keyword>
<evidence type="ECO:0000256" key="8">
    <source>
        <dbReference type="ARBA" id="ARBA00022840"/>
    </source>
</evidence>
<dbReference type="GO" id="GO:0005524">
    <property type="term" value="F:ATP binding"/>
    <property type="evidence" value="ECO:0007669"/>
    <property type="project" value="UniProtKB-KW"/>
</dbReference>
<keyword evidence="6 15" id="KW-0812">Transmembrane</keyword>
<feature type="domain" description="Histidine kinase" evidence="16">
    <location>
        <begin position="117"/>
        <end position="338"/>
    </location>
</feature>
<dbReference type="SMART" id="SM00388">
    <property type="entry name" value="HisKA"/>
    <property type="match status" value="1"/>
</dbReference>
<evidence type="ECO:0000256" key="2">
    <source>
        <dbReference type="ARBA" id="ARBA00004651"/>
    </source>
</evidence>
<name>A0A562LEM0_9GAMM</name>
<dbReference type="FunFam" id="3.30.565.10:FF:000010">
    <property type="entry name" value="Sensor histidine kinase RcsC"/>
    <property type="match status" value="1"/>
</dbReference>
<dbReference type="SMART" id="SM00387">
    <property type="entry name" value="HATPase_c"/>
    <property type="match status" value="1"/>
</dbReference>
<dbReference type="SMART" id="SM00448">
    <property type="entry name" value="REC"/>
    <property type="match status" value="1"/>
</dbReference>
<dbReference type="InterPro" id="IPR004358">
    <property type="entry name" value="Sig_transdc_His_kin-like_C"/>
</dbReference>
<dbReference type="GO" id="GO:0005886">
    <property type="term" value="C:plasma membrane"/>
    <property type="evidence" value="ECO:0007669"/>
    <property type="project" value="UniProtKB-SubCell"/>
</dbReference>
<dbReference type="PRINTS" id="PR00344">
    <property type="entry name" value="BCTRLSENSOR"/>
</dbReference>
<dbReference type="Gene3D" id="1.20.120.160">
    <property type="entry name" value="HPT domain"/>
    <property type="match status" value="1"/>
</dbReference>
<evidence type="ECO:0000256" key="1">
    <source>
        <dbReference type="ARBA" id="ARBA00000085"/>
    </source>
</evidence>
<dbReference type="EMBL" id="VLKN01000001">
    <property type="protein sequence ID" value="TWI06066.1"/>
    <property type="molecule type" value="Genomic_DNA"/>
</dbReference>
<dbReference type="CDD" id="cd16922">
    <property type="entry name" value="HATPase_EvgS-ArcB-TorS-like"/>
    <property type="match status" value="1"/>
</dbReference>
<dbReference type="Pfam" id="PF00072">
    <property type="entry name" value="Response_reg"/>
    <property type="match status" value="1"/>
</dbReference>
<protein>
    <recommendedName>
        <fullName evidence="3">histidine kinase</fullName>
        <ecNumber evidence="3">2.7.13.3</ecNumber>
    </recommendedName>
</protein>
<dbReference type="Gene3D" id="3.40.50.2300">
    <property type="match status" value="1"/>
</dbReference>
<dbReference type="Gene3D" id="1.10.287.130">
    <property type="match status" value="1"/>
</dbReference>
<dbReference type="RefSeq" id="WP_242007445.1">
    <property type="nucleotide sequence ID" value="NZ_VLKN01000001.1"/>
</dbReference>
<keyword evidence="5 13" id="KW-0597">Phosphoprotein</keyword>
<organism evidence="19 20">
    <name type="scientific">Luteimonas cucumeris</name>
    <dbReference type="NCBI Taxonomy" id="985012"/>
    <lineage>
        <taxon>Bacteria</taxon>
        <taxon>Pseudomonadati</taxon>
        <taxon>Pseudomonadota</taxon>
        <taxon>Gammaproteobacteria</taxon>
        <taxon>Lysobacterales</taxon>
        <taxon>Lysobacteraceae</taxon>
        <taxon>Luteimonas</taxon>
    </lineage>
</organism>
<keyword evidence="9 15" id="KW-1133">Transmembrane helix</keyword>
<dbReference type="InterPro" id="IPR005467">
    <property type="entry name" value="His_kinase_dom"/>
</dbReference>
<evidence type="ECO:0000259" key="18">
    <source>
        <dbReference type="PROSITE" id="PS50894"/>
    </source>
</evidence>
<dbReference type="InterPro" id="IPR008207">
    <property type="entry name" value="Sig_transdc_His_kin_Hpt_dom"/>
</dbReference>
<evidence type="ECO:0000256" key="7">
    <source>
        <dbReference type="ARBA" id="ARBA00022741"/>
    </source>
</evidence>
<reference evidence="19 20" key="1">
    <citation type="journal article" date="2015" name="Stand. Genomic Sci.">
        <title>Genomic Encyclopedia of Bacterial and Archaeal Type Strains, Phase III: the genomes of soil and plant-associated and newly described type strains.</title>
        <authorList>
            <person name="Whitman W.B."/>
            <person name="Woyke T."/>
            <person name="Klenk H.P."/>
            <person name="Zhou Y."/>
            <person name="Lilburn T.G."/>
            <person name="Beck B.J."/>
            <person name="De Vos P."/>
            <person name="Vandamme P."/>
            <person name="Eisen J.A."/>
            <person name="Garrity G."/>
            <person name="Hugenholtz P."/>
            <person name="Kyrpides N.C."/>
        </authorList>
    </citation>
    <scope>NUCLEOTIDE SEQUENCE [LARGE SCALE GENOMIC DNA]</scope>
    <source>
        <strain evidence="19 20">CGMCC 1.10821</strain>
    </source>
</reference>
<evidence type="ECO:0000256" key="9">
    <source>
        <dbReference type="ARBA" id="ARBA00022989"/>
    </source>
</evidence>
<dbReference type="PROSITE" id="PS50109">
    <property type="entry name" value="HIS_KIN"/>
    <property type="match status" value="1"/>
</dbReference>
<dbReference type="PROSITE" id="PS50110">
    <property type="entry name" value="RESPONSE_REGULATORY"/>
    <property type="match status" value="1"/>
</dbReference>
<dbReference type="Pfam" id="PF02518">
    <property type="entry name" value="HATPase_c"/>
    <property type="match status" value="1"/>
</dbReference>
<dbReference type="InterPro" id="IPR011006">
    <property type="entry name" value="CheY-like_superfamily"/>
</dbReference>
<evidence type="ECO:0000256" key="12">
    <source>
        <dbReference type="PROSITE-ProRule" id="PRU00110"/>
    </source>
</evidence>
<dbReference type="Gene3D" id="3.30.565.10">
    <property type="entry name" value="Histidine kinase-like ATPase, C-terminal domain"/>
    <property type="match status" value="1"/>
</dbReference>
<dbReference type="SUPFAM" id="SSF47226">
    <property type="entry name" value="Histidine-containing phosphotransfer domain, HPT domain"/>
    <property type="match status" value="1"/>
</dbReference>
<evidence type="ECO:0000256" key="4">
    <source>
        <dbReference type="ARBA" id="ARBA00022475"/>
    </source>
</evidence>
<keyword evidence="8" id="KW-0067">ATP-binding</keyword>
<keyword evidence="19" id="KW-0808">Transferase</keyword>
<feature type="modified residue" description="4-aspartylphosphate" evidence="13">
    <location>
        <position position="552"/>
    </location>
</feature>
<keyword evidence="19" id="KW-0418">Kinase</keyword>
<dbReference type="SUPFAM" id="SSF47384">
    <property type="entry name" value="Homodimeric domain of signal transducing histidine kinase"/>
    <property type="match status" value="1"/>
</dbReference>
<dbReference type="PROSITE" id="PS50894">
    <property type="entry name" value="HPT"/>
    <property type="match status" value="1"/>
</dbReference>
<comment type="catalytic activity">
    <reaction evidence="1">
        <text>ATP + protein L-histidine = ADP + protein N-phospho-L-histidine.</text>
        <dbReference type="EC" id="2.7.13.3"/>
    </reaction>
</comment>
<keyword evidence="4" id="KW-1003">Cell membrane</keyword>
<accession>A0A562LEM0</accession>
<evidence type="ECO:0000256" key="13">
    <source>
        <dbReference type="PROSITE-ProRule" id="PRU00169"/>
    </source>
</evidence>
<sequence length="776" mass="84622">MTIATSPPAVVRWLTLASASGAVLALALEYVGVSGPWRTAALLLAAMTALCVLVMVIALRSRDAEINSRLLRAERGHTEIETLQREIRHHQELEQQLQKAKQAAEAGMLAKGEFLATMSHEIRTPLNGIVPMLDLLLTSPLPSGQRDLVRTAYASSQQLLRIVDDILDYSKLEADRLVLENTVFNLRELLEDVVQWMRHPADMKGLRLNLEIDASVRLPVRGDPVRLRQVLGNLIGNAVKFTDRGTIAITVRRLGENSSQHLLRFEVRDTGIGITPEAQAKLFTAFAQADASTTRLYGGTGLGLAICKRIVDLMGGRIGVVSEAGNGASFHFEIPLMKVQGDLEHRPVERAGTRVLLLSTDERLRRRLLMLLPNWGLRLTAVDTVHEALERLRTAAAQGEPWRYAVVLADLAGIRNTSVALQRNLQRQSLYGEVQLVCLFGDEGIPDGLQRNDTVLLPRLAPDNDLRAALMAPGSVAVSTAPSAAPHRPEPAPAVERRRWHGRLLLVEDNPVNLLVAQQLLKVLGLECDTATNGELALQAMARASYDVVLMDCQMPVIDGYTATRRWRQHETALGTSRLPIVAMTANAMAGDRQKCLDAGMDDYLAKPVTRAQLDACLARWLPLPDERHDHAPATASIGTINAAMAADTRQDASVQSPEMPMLNEETLDDLEAMIGAGVVPIIGAFLDNTPRLIAQLKSAAEVPDLPLLRELAHSLKSSSANLGADALSEAAKRIELDAREQTLERPAAAVAVVVAEYERVRPALLARMPATAQRA</sequence>
<dbReference type="InterPro" id="IPR003661">
    <property type="entry name" value="HisK_dim/P_dom"/>
</dbReference>
<dbReference type="PANTHER" id="PTHR45339:SF1">
    <property type="entry name" value="HYBRID SIGNAL TRANSDUCTION HISTIDINE KINASE J"/>
    <property type="match status" value="1"/>
</dbReference>
<keyword evidence="11 15" id="KW-0472">Membrane</keyword>
<dbReference type="AlphaFoldDB" id="A0A562LEM0"/>
<feature type="domain" description="Response regulatory" evidence="17">
    <location>
        <begin position="503"/>
        <end position="622"/>
    </location>
</feature>
<dbReference type="InterPro" id="IPR003594">
    <property type="entry name" value="HATPase_dom"/>
</dbReference>
<feature type="coiled-coil region" evidence="14">
    <location>
        <begin position="80"/>
        <end position="110"/>
    </location>
</feature>
<comment type="subcellular location">
    <subcellularLocation>
        <location evidence="2">Cell membrane</location>
        <topology evidence="2">Multi-pass membrane protein</topology>
    </subcellularLocation>
</comment>
<dbReference type="InterPro" id="IPR001789">
    <property type="entry name" value="Sig_transdc_resp-reg_receiver"/>
</dbReference>
<evidence type="ECO:0000313" key="20">
    <source>
        <dbReference type="Proteomes" id="UP000315167"/>
    </source>
</evidence>
<dbReference type="InterPro" id="IPR036890">
    <property type="entry name" value="HATPase_C_sf"/>
</dbReference>
<dbReference type="EC" id="2.7.13.3" evidence="3"/>
<comment type="caution">
    <text evidence="19">The sequence shown here is derived from an EMBL/GenBank/DDBJ whole genome shotgun (WGS) entry which is preliminary data.</text>
</comment>
<dbReference type="Pfam" id="PF00512">
    <property type="entry name" value="HisKA"/>
    <property type="match status" value="1"/>
</dbReference>
<dbReference type="CDD" id="cd00082">
    <property type="entry name" value="HisKA"/>
    <property type="match status" value="1"/>
</dbReference>
<dbReference type="InterPro" id="IPR036641">
    <property type="entry name" value="HPT_dom_sf"/>
</dbReference>
<evidence type="ECO:0000256" key="3">
    <source>
        <dbReference type="ARBA" id="ARBA00012438"/>
    </source>
</evidence>
<dbReference type="SUPFAM" id="SSF52172">
    <property type="entry name" value="CheY-like"/>
    <property type="match status" value="1"/>
</dbReference>
<dbReference type="PANTHER" id="PTHR45339">
    <property type="entry name" value="HYBRID SIGNAL TRANSDUCTION HISTIDINE KINASE J"/>
    <property type="match status" value="1"/>
</dbReference>
<dbReference type="GO" id="GO:0000155">
    <property type="term" value="F:phosphorelay sensor kinase activity"/>
    <property type="evidence" value="ECO:0007669"/>
    <property type="project" value="InterPro"/>
</dbReference>
<dbReference type="SUPFAM" id="SSF55874">
    <property type="entry name" value="ATPase domain of HSP90 chaperone/DNA topoisomerase II/histidine kinase"/>
    <property type="match status" value="1"/>
</dbReference>
<evidence type="ECO:0000256" key="6">
    <source>
        <dbReference type="ARBA" id="ARBA00022692"/>
    </source>
</evidence>
<keyword evidence="10" id="KW-0902">Two-component regulatory system</keyword>
<feature type="modified residue" description="Phosphohistidine" evidence="12">
    <location>
        <position position="714"/>
    </location>
</feature>
<evidence type="ECO:0000256" key="11">
    <source>
        <dbReference type="ARBA" id="ARBA00023136"/>
    </source>
</evidence>
<evidence type="ECO:0000313" key="19">
    <source>
        <dbReference type="EMBL" id="TWI06066.1"/>
    </source>
</evidence>
<dbReference type="CDD" id="cd00088">
    <property type="entry name" value="HPT"/>
    <property type="match status" value="1"/>
</dbReference>
<keyword evidence="20" id="KW-1185">Reference proteome</keyword>
<evidence type="ECO:0000256" key="5">
    <source>
        <dbReference type="ARBA" id="ARBA00022553"/>
    </source>
</evidence>
<dbReference type="CDD" id="cd17546">
    <property type="entry name" value="REC_hyHK_CKI1_RcsC-like"/>
    <property type="match status" value="1"/>
</dbReference>
<dbReference type="InterPro" id="IPR036097">
    <property type="entry name" value="HisK_dim/P_sf"/>
</dbReference>
<evidence type="ECO:0000256" key="15">
    <source>
        <dbReference type="SAM" id="Phobius"/>
    </source>
</evidence>